<organism evidence="1">
    <name type="scientific">marine sediment metagenome</name>
    <dbReference type="NCBI Taxonomy" id="412755"/>
    <lineage>
        <taxon>unclassified sequences</taxon>
        <taxon>metagenomes</taxon>
        <taxon>ecological metagenomes</taxon>
    </lineage>
</organism>
<name>A0A0F9MSS1_9ZZZZ</name>
<comment type="caution">
    <text evidence="1">The sequence shown here is derived from an EMBL/GenBank/DDBJ whole genome shotgun (WGS) entry which is preliminary data.</text>
</comment>
<proteinExistence type="predicted"/>
<accession>A0A0F9MSS1</accession>
<protein>
    <submittedName>
        <fullName evidence="1">Uncharacterized protein</fullName>
    </submittedName>
</protein>
<reference evidence="1" key="1">
    <citation type="journal article" date="2015" name="Nature">
        <title>Complex archaea that bridge the gap between prokaryotes and eukaryotes.</title>
        <authorList>
            <person name="Spang A."/>
            <person name="Saw J.H."/>
            <person name="Jorgensen S.L."/>
            <person name="Zaremba-Niedzwiedzka K."/>
            <person name="Martijn J."/>
            <person name="Lind A.E."/>
            <person name="van Eijk R."/>
            <person name="Schleper C."/>
            <person name="Guy L."/>
            <person name="Ettema T.J."/>
        </authorList>
    </citation>
    <scope>NUCLEOTIDE SEQUENCE</scope>
</reference>
<dbReference type="AlphaFoldDB" id="A0A0F9MSS1"/>
<evidence type="ECO:0000313" key="1">
    <source>
        <dbReference type="EMBL" id="KKN10335.1"/>
    </source>
</evidence>
<gene>
    <name evidence="1" type="ORF">LCGC14_1037730</name>
</gene>
<sequence length="75" mass="8757">MQTKNAYIESVKNLKHSQIKSLEQKIEWLDETCKDIKACKNPEFIIQQIRITQKSLMSLIDTLKEETTVIVNAYT</sequence>
<dbReference type="EMBL" id="LAZR01004254">
    <property type="protein sequence ID" value="KKN10335.1"/>
    <property type="molecule type" value="Genomic_DNA"/>
</dbReference>